<name>A0ABW5MFW8_9SPHI</name>
<evidence type="ECO:0000313" key="2">
    <source>
        <dbReference type="Proteomes" id="UP001597461"/>
    </source>
</evidence>
<dbReference type="RefSeq" id="WP_379076494.1">
    <property type="nucleotide sequence ID" value="NZ_JBHULL010000007.1"/>
</dbReference>
<reference evidence="2" key="1">
    <citation type="journal article" date="2019" name="Int. J. Syst. Evol. Microbiol.">
        <title>The Global Catalogue of Microorganisms (GCM) 10K type strain sequencing project: providing services to taxonomists for standard genome sequencing and annotation.</title>
        <authorList>
            <consortium name="The Broad Institute Genomics Platform"/>
            <consortium name="The Broad Institute Genome Sequencing Center for Infectious Disease"/>
            <person name="Wu L."/>
            <person name="Ma J."/>
        </authorList>
    </citation>
    <scope>NUCLEOTIDE SEQUENCE [LARGE SCALE GENOMIC DNA]</scope>
    <source>
        <strain evidence="2">KCTC 42866</strain>
    </source>
</reference>
<organism evidence="1 2">
    <name type="scientific">Pedobacter vanadiisoli</name>
    <dbReference type="NCBI Taxonomy" id="1761975"/>
    <lineage>
        <taxon>Bacteria</taxon>
        <taxon>Pseudomonadati</taxon>
        <taxon>Bacteroidota</taxon>
        <taxon>Sphingobacteriia</taxon>
        <taxon>Sphingobacteriales</taxon>
        <taxon>Sphingobacteriaceae</taxon>
        <taxon>Pedobacter</taxon>
    </lineage>
</organism>
<dbReference type="EMBL" id="JBHULL010000007">
    <property type="protein sequence ID" value="MFD2582110.1"/>
    <property type="molecule type" value="Genomic_DNA"/>
</dbReference>
<protein>
    <recommendedName>
        <fullName evidence="3">Lipoprotein</fullName>
    </recommendedName>
</protein>
<comment type="caution">
    <text evidence="1">The sequence shown here is derived from an EMBL/GenBank/DDBJ whole genome shotgun (WGS) entry which is preliminary data.</text>
</comment>
<accession>A0ABW5MFW8</accession>
<proteinExistence type="predicted"/>
<keyword evidence="2" id="KW-1185">Reference proteome</keyword>
<evidence type="ECO:0008006" key="3">
    <source>
        <dbReference type="Google" id="ProtNLM"/>
    </source>
</evidence>
<dbReference type="Proteomes" id="UP001597461">
    <property type="component" value="Unassembled WGS sequence"/>
</dbReference>
<evidence type="ECO:0000313" key="1">
    <source>
        <dbReference type="EMBL" id="MFD2582110.1"/>
    </source>
</evidence>
<gene>
    <name evidence="1" type="ORF">ACFSR6_06400</name>
</gene>
<sequence>MIFSCSKNSVSDSDSENAIKLSKEWYLKINKNSITELTGTNGQSKKVEFSVQWDVAKDYFLGAKEYLVVAPVKLNNNFGDLNDRLFLLIRMSKNEFNQILIYDKDREFQKNDITGVELLKFYDNSKRIVNSHVKKIFTSQVSRNTKLMLTNPGSGDGCIDWYWTVYAYDSDGNPLYVISETFLYQTCPNQPGGDGPTPPDIDELPEPNVSFGEPDATELSVTLESSTAVEKNYMVSWYFYKVNGESLKFKSFEKIKLTPEPIGLPWVVSSIKHISQSLEGTIERQSVSCILNWAEGTVIEQGAYGKMQLSFKDKREYTYKGVLRTRFSEDFKASRAWGTHDLLGD</sequence>